<dbReference type="Proteomes" id="UP000051679">
    <property type="component" value="Unassembled WGS sequence"/>
</dbReference>
<sequence length="235" mass="27208">MRLTGKLTKVEGQRVTVELDDKPDVLRLRQLSNHKRPSVQVDVEDGRNISPDQRKKAWALINDFAWYTGYSPMEMEEVLKVNYMALTGADYFSMADTSMENAAGFITSILNYGFDNEIPWRLKNMDAIPDGYPLMMQCLKHRICVICGKHADIDHSPSVGMGNNRDHIDNRKYKFMALCREHHTLRHNKGLPWFMEFYHIKPVRLDEDTIVSLHLNSRKQLREYDEGSDTGAETD</sequence>
<dbReference type="STRING" id="1291052.FC18_GL002207"/>
<comment type="caution">
    <text evidence="1">The sequence shown here is derived from an EMBL/GenBank/DDBJ whole genome shotgun (WGS) entry which is preliminary data.</text>
</comment>
<accession>A0A0R1ZIR5</accession>
<dbReference type="InterPro" id="IPR041242">
    <property type="entry name" value="HNHc_6"/>
</dbReference>
<evidence type="ECO:0008006" key="3">
    <source>
        <dbReference type="Google" id="ProtNLM"/>
    </source>
</evidence>
<name>A0A0R1ZIR5_9LACO</name>
<reference evidence="1 2" key="1">
    <citation type="journal article" date="2015" name="Genome Announc.">
        <title>Expanding the biotechnology potential of lactobacilli through comparative genomics of 213 strains and associated genera.</title>
        <authorList>
            <person name="Sun Z."/>
            <person name="Harris H.M."/>
            <person name="McCann A."/>
            <person name="Guo C."/>
            <person name="Argimon S."/>
            <person name="Zhang W."/>
            <person name="Yang X."/>
            <person name="Jeffery I.B."/>
            <person name="Cooney J.C."/>
            <person name="Kagawa T.F."/>
            <person name="Liu W."/>
            <person name="Song Y."/>
            <person name="Salvetti E."/>
            <person name="Wrobel A."/>
            <person name="Rasinkangas P."/>
            <person name="Parkhill J."/>
            <person name="Rea M.C."/>
            <person name="O'Sullivan O."/>
            <person name="Ritari J."/>
            <person name="Douillard F.P."/>
            <person name="Paul Ross R."/>
            <person name="Yang R."/>
            <person name="Briner A.E."/>
            <person name="Felis G.E."/>
            <person name="de Vos W.M."/>
            <person name="Barrangou R."/>
            <person name="Klaenhammer T.R."/>
            <person name="Caufield P.W."/>
            <person name="Cui Y."/>
            <person name="Zhang H."/>
            <person name="O'Toole P.W."/>
        </authorList>
    </citation>
    <scope>NUCLEOTIDE SEQUENCE [LARGE SCALE GENOMIC DNA]</scope>
    <source>
        <strain evidence="1 2">DSM 20505</strain>
    </source>
</reference>
<dbReference type="AlphaFoldDB" id="A0A0R1ZIR5"/>
<gene>
    <name evidence="1" type="ORF">FC18_GL002207</name>
</gene>
<protein>
    <recommendedName>
        <fullName evidence="3">HNHc nuclease</fullName>
    </recommendedName>
</protein>
<evidence type="ECO:0000313" key="2">
    <source>
        <dbReference type="Proteomes" id="UP000051679"/>
    </source>
</evidence>
<dbReference type="RefSeq" id="WP_056976107.1">
    <property type="nucleotide sequence ID" value="NZ_AYYO01000044.1"/>
</dbReference>
<dbReference type="Pfam" id="PF16784">
    <property type="entry name" value="HNHc_6"/>
    <property type="match status" value="1"/>
</dbReference>
<dbReference type="EMBL" id="AYYO01000044">
    <property type="protein sequence ID" value="KRM54791.1"/>
    <property type="molecule type" value="Genomic_DNA"/>
</dbReference>
<dbReference type="PATRIC" id="fig|1291052.5.peg.2271"/>
<keyword evidence="2" id="KW-1185">Reference proteome</keyword>
<evidence type="ECO:0000313" key="1">
    <source>
        <dbReference type="EMBL" id="KRM54791.1"/>
    </source>
</evidence>
<organism evidence="1 2">
    <name type="scientific">Lacticaseibacillus sharpeae JCM 1186 = DSM 20505</name>
    <dbReference type="NCBI Taxonomy" id="1291052"/>
    <lineage>
        <taxon>Bacteria</taxon>
        <taxon>Bacillati</taxon>
        <taxon>Bacillota</taxon>
        <taxon>Bacilli</taxon>
        <taxon>Lactobacillales</taxon>
        <taxon>Lactobacillaceae</taxon>
        <taxon>Lacticaseibacillus</taxon>
    </lineage>
</organism>
<dbReference type="OrthoDB" id="1665841at2"/>
<proteinExistence type="predicted"/>